<evidence type="ECO:0000256" key="3">
    <source>
        <dbReference type="SAM" id="MobiDB-lite"/>
    </source>
</evidence>
<name>A0AA97LAH0_EUBMA</name>
<dbReference type="GO" id="GO:0007173">
    <property type="term" value="P:epidermal growth factor receptor signaling pathway"/>
    <property type="evidence" value="ECO:0007669"/>
    <property type="project" value="TreeGrafter"/>
</dbReference>
<evidence type="ECO:0000313" key="6">
    <source>
        <dbReference type="RefSeq" id="XP_054847606.1"/>
    </source>
</evidence>
<gene>
    <name evidence="6" type="primary">BTC</name>
</gene>
<keyword evidence="4" id="KW-1133">Transmembrane helix</keyword>
<dbReference type="GO" id="GO:0005154">
    <property type="term" value="F:epidermal growth factor receptor binding"/>
    <property type="evidence" value="ECO:0007669"/>
    <property type="project" value="TreeGrafter"/>
</dbReference>
<dbReference type="AlphaFoldDB" id="A0AA97LAH0"/>
<feature type="region of interest" description="Disordered" evidence="3">
    <location>
        <begin position="1"/>
        <end position="37"/>
    </location>
</feature>
<dbReference type="GO" id="GO:0045840">
    <property type="term" value="P:positive regulation of mitotic nuclear division"/>
    <property type="evidence" value="ECO:0007669"/>
    <property type="project" value="TreeGrafter"/>
</dbReference>
<evidence type="ECO:0000256" key="1">
    <source>
        <dbReference type="ARBA" id="ARBA00022536"/>
    </source>
</evidence>
<proteinExistence type="predicted"/>
<organism evidence="5 6">
    <name type="scientific">Eublepharis macularius</name>
    <name type="common">Leopard gecko</name>
    <name type="synonym">Cyrtodactylus macularius</name>
    <dbReference type="NCBI Taxonomy" id="481883"/>
    <lineage>
        <taxon>Eukaryota</taxon>
        <taxon>Metazoa</taxon>
        <taxon>Chordata</taxon>
        <taxon>Craniata</taxon>
        <taxon>Vertebrata</taxon>
        <taxon>Euteleostomi</taxon>
        <taxon>Lepidosauria</taxon>
        <taxon>Squamata</taxon>
        <taxon>Bifurcata</taxon>
        <taxon>Gekkota</taxon>
        <taxon>Eublepharidae</taxon>
        <taxon>Eublepharinae</taxon>
        <taxon>Eublepharis</taxon>
    </lineage>
</organism>
<dbReference type="RefSeq" id="XP_054847606.1">
    <property type="nucleotide sequence ID" value="XM_054991631.1"/>
</dbReference>
<sequence>PRLASPLPGRRGSRQLARGGWDGGRGRRCSAAPGGAPPAGCCERGFTGARCERLDLFYLRGDQDQIVVISLIAVLVMLIALVTCLCVCTRYCQKKYLQKKEKEMRTFDKGLPVKTEDVLETAIA</sequence>
<dbReference type="KEGG" id="emc:129337716"/>
<evidence type="ECO:0000256" key="4">
    <source>
        <dbReference type="SAM" id="Phobius"/>
    </source>
</evidence>
<dbReference type="GO" id="GO:0008083">
    <property type="term" value="F:growth factor activity"/>
    <property type="evidence" value="ECO:0007669"/>
    <property type="project" value="TreeGrafter"/>
</dbReference>
<dbReference type="Proteomes" id="UP001190640">
    <property type="component" value="Chromosome 11"/>
</dbReference>
<evidence type="ECO:0000313" key="5">
    <source>
        <dbReference type="Proteomes" id="UP001190640"/>
    </source>
</evidence>
<dbReference type="CTD" id="685"/>
<keyword evidence="2" id="KW-1015">Disulfide bond</keyword>
<dbReference type="PANTHER" id="PTHR10740">
    <property type="entry name" value="TRANSFORMING GROWTH FACTOR ALPHA"/>
    <property type="match status" value="1"/>
</dbReference>
<protein>
    <submittedName>
        <fullName evidence="6">Probetacellulin</fullName>
    </submittedName>
</protein>
<keyword evidence="1" id="KW-0245">EGF-like domain</keyword>
<feature type="transmembrane region" description="Helical" evidence="4">
    <location>
        <begin position="66"/>
        <end position="92"/>
    </location>
</feature>
<feature type="non-terminal residue" evidence="6">
    <location>
        <position position="1"/>
    </location>
</feature>
<keyword evidence="4" id="KW-0472">Membrane</keyword>
<accession>A0AA97LAH0</accession>
<dbReference type="GO" id="GO:0008284">
    <property type="term" value="P:positive regulation of cell population proliferation"/>
    <property type="evidence" value="ECO:0007669"/>
    <property type="project" value="TreeGrafter"/>
</dbReference>
<reference evidence="6" key="1">
    <citation type="submission" date="2025-08" db="UniProtKB">
        <authorList>
            <consortium name="RefSeq"/>
        </authorList>
    </citation>
    <scope>IDENTIFICATION</scope>
    <source>
        <tissue evidence="6">Blood</tissue>
    </source>
</reference>
<keyword evidence="4" id="KW-0812">Transmembrane</keyword>
<evidence type="ECO:0000256" key="2">
    <source>
        <dbReference type="ARBA" id="ARBA00023157"/>
    </source>
</evidence>
<dbReference type="GO" id="GO:0005615">
    <property type="term" value="C:extracellular space"/>
    <property type="evidence" value="ECO:0007669"/>
    <property type="project" value="TreeGrafter"/>
</dbReference>
<dbReference type="PANTHER" id="PTHR10740:SF3">
    <property type="entry name" value="PROBETACELLULIN"/>
    <property type="match status" value="1"/>
</dbReference>
<dbReference type="GeneID" id="129337716"/>
<keyword evidence="5" id="KW-1185">Reference proteome</keyword>